<dbReference type="SUPFAM" id="SSF88946">
    <property type="entry name" value="Sigma2 domain of RNA polymerase sigma factors"/>
    <property type="match status" value="1"/>
</dbReference>
<feature type="domain" description="DUF6596" evidence="3">
    <location>
        <begin position="185"/>
        <end position="285"/>
    </location>
</feature>
<dbReference type="EMBL" id="JBHSNC010000027">
    <property type="protein sequence ID" value="MFC5529605.1"/>
    <property type="molecule type" value="Genomic_DNA"/>
</dbReference>
<dbReference type="InterPro" id="IPR013324">
    <property type="entry name" value="RNA_pol_sigma_r3/r4-like"/>
</dbReference>
<organism evidence="4 5">
    <name type="scientific">Cohnella yongneupensis</name>
    <dbReference type="NCBI Taxonomy" id="425006"/>
    <lineage>
        <taxon>Bacteria</taxon>
        <taxon>Bacillati</taxon>
        <taxon>Bacillota</taxon>
        <taxon>Bacilli</taxon>
        <taxon>Bacillales</taxon>
        <taxon>Paenibacillaceae</taxon>
        <taxon>Cohnella</taxon>
    </lineage>
</organism>
<evidence type="ECO:0000259" key="2">
    <source>
        <dbReference type="Pfam" id="PF08281"/>
    </source>
</evidence>
<dbReference type="InterPro" id="IPR036388">
    <property type="entry name" value="WH-like_DNA-bd_sf"/>
</dbReference>
<dbReference type="InterPro" id="IPR014284">
    <property type="entry name" value="RNA_pol_sigma-70_dom"/>
</dbReference>
<dbReference type="Gene3D" id="1.10.1740.10">
    <property type="match status" value="1"/>
</dbReference>
<dbReference type="SUPFAM" id="SSF88659">
    <property type="entry name" value="Sigma3 and sigma4 domains of RNA polymerase sigma factors"/>
    <property type="match status" value="1"/>
</dbReference>
<dbReference type="InterPro" id="IPR013249">
    <property type="entry name" value="RNA_pol_sigma70_r4_t2"/>
</dbReference>
<dbReference type="Pfam" id="PF20239">
    <property type="entry name" value="DUF6596"/>
    <property type="match status" value="1"/>
</dbReference>
<dbReference type="InterPro" id="IPR013325">
    <property type="entry name" value="RNA_pol_sigma_r2"/>
</dbReference>
<dbReference type="RefSeq" id="WP_378111499.1">
    <property type="nucleotide sequence ID" value="NZ_JBHSNC010000027.1"/>
</dbReference>
<evidence type="ECO:0000313" key="4">
    <source>
        <dbReference type="EMBL" id="MFC5529605.1"/>
    </source>
</evidence>
<dbReference type="Proteomes" id="UP001596108">
    <property type="component" value="Unassembled WGS sequence"/>
</dbReference>
<dbReference type="InterPro" id="IPR046531">
    <property type="entry name" value="DUF6596"/>
</dbReference>
<feature type="domain" description="RNA polymerase sigma factor 70 region 4 type 2" evidence="2">
    <location>
        <begin position="116"/>
        <end position="167"/>
    </location>
</feature>
<dbReference type="Pfam" id="PF04542">
    <property type="entry name" value="Sigma70_r2"/>
    <property type="match status" value="1"/>
</dbReference>
<dbReference type="InterPro" id="IPR007627">
    <property type="entry name" value="RNA_pol_sigma70_r2"/>
</dbReference>
<proteinExistence type="predicted"/>
<feature type="domain" description="RNA polymerase sigma-70 region 2" evidence="1">
    <location>
        <begin position="22"/>
        <end position="79"/>
    </location>
</feature>
<dbReference type="Pfam" id="PF08281">
    <property type="entry name" value="Sigma70_r4_2"/>
    <property type="match status" value="1"/>
</dbReference>
<gene>
    <name evidence="4" type="ORF">ACFPQ4_09110</name>
</gene>
<dbReference type="PANTHER" id="PTHR47756">
    <property type="entry name" value="BLL6612 PROTEIN-RELATED"/>
    <property type="match status" value="1"/>
</dbReference>
<keyword evidence="5" id="KW-1185">Reference proteome</keyword>
<sequence length="419" mass="46400">MNESVVHRTIEGIWRIESAKIIAVLACLVRDVGLAEDLAQDALIAALERWPETGIPDYPGAWLMITAKRRAIDHLRRNKQRDRKYEELGWEIDRQYEPDWDAALNDPVGDDLLHLIFTTCHPVLSAEARVALTLRLLGGLTTEEIASAFLVPEATVAQRIVRAKRTLAAAHVPFELPPKAELAARISSVLEVIYLMFNEGYAASSGGSWIRPLLCDEALRLGRVLAEIAPDEPVVHGLVALMEIQSSRFRARVSRSGEPILLMDQNRALWDHLLIRRGLAAIERAERLGRAFGPYLIQASIAACHAHARTSSETDWVRISALYDALSQVAPSPVVDLNRAVALSMAFGPDVGLEVVDALQQETSLKNYHLLPSVRGDFLVKLGRKQEACAEFKRAAALARNEKERELLLRRASECAAGS</sequence>
<dbReference type="PANTHER" id="PTHR47756:SF1">
    <property type="entry name" value="BLL0085 PROTEIN"/>
    <property type="match status" value="1"/>
</dbReference>
<accession>A0ABW0QXT3</accession>
<protein>
    <submittedName>
        <fullName evidence="4">RNA polymerase sigma factor</fullName>
    </submittedName>
</protein>
<dbReference type="Gene3D" id="1.10.10.10">
    <property type="entry name" value="Winged helix-like DNA-binding domain superfamily/Winged helix DNA-binding domain"/>
    <property type="match status" value="1"/>
</dbReference>
<evidence type="ECO:0000259" key="1">
    <source>
        <dbReference type="Pfam" id="PF04542"/>
    </source>
</evidence>
<evidence type="ECO:0000259" key="3">
    <source>
        <dbReference type="Pfam" id="PF20239"/>
    </source>
</evidence>
<reference evidence="5" key="1">
    <citation type="journal article" date="2019" name="Int. J. Syst. Evol. Microbiol.">
        <title>The Global Catalogue of Microorganisms (GCM) 10K type strain sequencing project: providing services to taxonomists for standard genome sequencing and annotation.</title>
        <authorList>
            <consortium name="The Broad Institute Genomics Platform"/>
            <consortium name="The Broad Institute Genome Sequencing Center for Infectious Disease"/>
            <person name="Wu L."/>
            <person name="Ma J."/>
        </authorList>
    </citation>
    <scope>NUCLEOTIDE SEQUENCE [LARGE SCALE GENOMIC DNA]</scope>
    <source>
        <strain evidence="5">CGMCC 1.18578</strain>
    </source>
</reference>
<dbReference type="NCBIfam" id="TIGR02937">
    <property type="entry name" value="sigma70-ECF"/>
    <property type="match status" value="1"/>
</dbReference>
<evidence type="ECO:0000313" key="5">
    <source>
        <dbReference type="Proteomes" id="UP001596108"/>
    </source>
</evidence>
<name>A0ABW0QXT3_9BACL</name>
<comment type="caution">
    <text evidence="4">The sequence shown here is derived from an EMBL/GenBank/DDBJ whole genome shotgun (WGS) entry which is preliminary data.</text>
</comment>